<protein>
    <recommendedName>
        <fullName evidence="2">Protein Abitram</fullName>
    </recommendedName>
    <alternativeName>
        <fullName evidence="3">Actin-binding transcription modulator</fullName>
    </alternativeName>
</protein>
<evidence type="ECO:0000313" key="5">
    <source>
        <dbReference type="Proteomes" id="UP001149090"/>
    </source>
</evidence>
<dbReference type="Proteomes" id="UP001149090">
    <property type="component" value="Unassembled WGS sequence"/>
</dbReference>
<name>A0A9Q0R9S3_ANAIG</name>
<dbReference type="GO" id="GO:0005634">
    <property type="term" value="C:nucleus"/>
    <property type="evidence" value="ECO:0007669"/>
    <property type="project" value="TreeGrafter"/>
</dbReference>
<dbReference type="OrthoDB" id="48130at2759"/>
<dbReference type="PANTHER" id="PTHR13651:SF0">
    <property type="entry name" value="PROTEIN ABITRAM"/>
    <property type="match status" value="1"/>
</dbReference>
<dbReference type="EMBL" id="JAPDFW010000081">
    <property type="protein sequence ID" value="KAJ5072354.1"/>
    <property type="molecule type" value="Genomic_DNA"/>
</dbReference>
<comment type="similarity">
    <text evidence="1">Belongs to the ABITRAM family.</text>
</comment>
<evidence type="ECO:0000256" key="2">
    <source>
        <dbReference type="ARBA" id="ARBA00019325"/>
    </source>
</evidence>
<dbReference type="InterPro" id="IPR039169">
    <property type="entry name" value="Abitram"/>
</dbReference>
<dbReference type="Pfam" id="PF01597">
    <property type="entry name" value="GCV_H"/>
    <property type="match status" value="1"/>
</dbReference>
<dbReference type="SUPFAM" id="SSF51230">
    <property type="entry name" value="Single hybrid motif"/>
    <property type="match status" value="1"/>
</dbReference>
<evidence type="ECO:0000256" key="1">
    <source>
        <dbReference type="ARBA" id="ARBA00010764"/>
    </source>
</evidence>
<evidence type="ECO:0000256" key="3">
    <source>
        <dbReference type="ARBA" id="ARBA00030463"/>
    </source>
</evidence>
<dbReference type="AlphaFoldDB" id="A0A9Q0R9S3"/>
<keyword evidence="5" id="KW-1185">Reference proteome</keyword>
<dbReference type="InterPro" id="IPR011053">
    <property type="entry name" value="Single_hybrid_motif"/>
</dbReference>
<organism evidence="4 5">
    <name type="scientific">Anaeramoeba ignava</name>
    <name type="common">Anaerobic marine amoeba</name>
    <dbReference type="NCBI Taxonomy" id="1746090"/>
    <lineage>
        <taxon>Eukaryota</taxon>
        <taxon>Metamonada</taxon>
        <taxon>Anaeramoebidae</taxon>
        <taxon>Anaeramoeba</taxon>
    </lineage>
</organism>
<proteinExistence type="inferred from homology"/>
<evidence type="ECO:0000313" key="4">
    <source>
        <dbReference type="EMBL" id="KAJ5072354.1"/>
    </source>
</evidence>
<dbReference type="Gene3D" id="2.40.50.100">
    <property type="match status" value="1"/>
</dbReference>
<sequence length="174" mass="20858">MNFPSTYIQRNFQHFYHFKKDEKENLDQYLYLHPNSIVVIGLTETHQIFKSKLENFTISFPILKSEKQNFKQKNKKKKNEKLFVTPETIICEIKLSNEKTIPIFSLVYGTLCERNENLIKNPNLLIEDPYEKGFIGIILLRKEKHLDSKQNFQLEKGTNFFTEKEFEEYKLNIK</sequence>
<dbReference type="PANTHER" id="PTHR13651">
    <property type="entry name" value="PROTEIN ABITRAM"/>
    <property type="match status" value="1"/>
</dbReference>
<accession>A0A9Q0R9S3</accession>
<dbReference type="InterPro" id="IPR033753">
    <property type="entry name" value="GCV_H/Fam206"/>
</dbReference>
<reference evidence="4" key="1">
    <citation type="submission" date="2022-10" db="EMBL/GenBank/DDBJ databases">
        <title>Novel sulphate-reducing endosymbionts in the free-living metamonad Anaeramoeba.</title>
        <authorList>
            <person name="Jerlstrom-Hultqvist J."/>
            <person name="Cepicka I."/>
            <person name="Gallot-Lavallee L."/>
            <person name="Salas-Leiva D."/>
            <person name="Curtis B.A."/>
            <person name="Zahonova K."/>
            <person name="Pipaliya S."/>
            <person name="Dacks J."/>
            <person name="Roger A.J."/>
        </authorList>
    </citation>
    <scope>NUCLEOTIDE SEQUENCE</scope>
    <source>
        <strain evidence="4">BMAN</strain>
    </source>
</reference>
<gene>
    <name evidence="4" type="ORF">M0811_01368</name>
</gene>
<comment type="caution">
    <text evidence="4">The sequence shown here is derived from an EMBL/GenBank/DDBJ whole genome shotgun (WGS) entry which is preliminary data.</text>
</comment>